<dbReference type="EMBL" id="FAUH01000013">
    <property type="protein sequence ID" value="CUU66594.1"/>
    <property type="molecule type" value="Genomic_DNA"/>
</dbReference>
<dbReference type="OrthoDB" id="8781117at2"/>
<evidence type="ECO:0000256" key="2">
    <source>
        <dbReference type="SAM" id="SignalP"/>
    </source>
</evidence>
<dbReference type="RefSeq" id="WP_073884303.1">
    <property type="nucleotide sequence ID" value="NZ_FAUH01000013.1"/>
</dbReference>
<sequence length="318" mass="33767">MRRNFLSSTAALAAAAGLALTLTACDGEDNSASPTPEDVVVTVTETAERPAPTKTTEESIAELPSPTRSPSAQSADSALGNTPRSAADIAERPQERPILRNSKDFDFLEFGDYLEPGAKYHTDDGSCSFGWLVGMESGGPTSSLTAGHCGNVGDTVYVDTSSGDTIPVGEFIWQAFDGEANIGTGNDYAIIRFYDDVLYATLGTPEVTFDDVPVELAGWRDAAWLEQNKPYMCRLGYRSGLSCGTFQEMTNSNTVMFDNISDHGDSGGAIWAVDPADPTGSKIYAVAVNSFGNENDATSAGGKTIDQVMGHFDLTIYN</sequence>
<feature type="compositionally biased region" description="Basic and acidic residues" evidence="1">
    <location>
        <begin position="89"/>
        <end position="98"/>
    </location>
</feature>
<dbReference type="InterPro" id="IPR043504">
    <property type="entry name" value="Peptidase_S1_PA_chymotrypsin"/>
</dbReference>
<evidence type="ECO:0000256" key="1">
    <source>
        <dbReference type="SAM" id="MobiDB-lite"/>
    </source>
</evidence>
<proteinExistence type="predicted"/>
<dbReference type="Proteomes" id="UP000182498">
    <property type="component" value="Unassembled WGS sequence"/>
</dbReference>
<reference evidence="4" key="1">
    <citation type="submission" date="2015-11" db="EMBL/GenBank/DDBJ databases">
        <authorList>
            <person name="Dugat-Bony E."/>
        </authorList>
    </citation>
    <scope>NUCLEOTIDE SEQUENCE [LARGE SCALE GENOMIC DNA]</scope>
    <source>
        <strain evidence="4">Mu292</strain>
    </source>
</reference>
<keyword evidence="4" id="KW-1185">Reference proteome</keyword>
<dbReference type="InterPro" id="IPR009003">
    <property type="entry name" value="Peptidase_S1_PA"/>
</dbReference>
<feature type="chain" id="PRO_5039712985" description="Secreted protein" evidence="2">
    <location>
        <begin position="25"/>
        <end position="318"/>
    </location>
</feature>
<organism evidence="3 4">
    <name type="scientific">Corynebacterium variabile</name>
    <dbReference type="NCBI Taxonomy" id="1727"/>
    <lineage>
        <taxon>Bacteria</taxon>
        <taxon>Bacillati</taxon>
        <taxon>Actinomycetota</taxon>
        <taxon>Actinomycetes</taxon>
        <taxon>Mycobacteriales</taxon>
        <taxon>Corynebacteriaceae</taxon>
        <taxon>Corynebacterium</taxon>
    </lineage>
</organism>
<dbReference type="PROSITE" id="PS51257">
    <property type="entry name" value="PROKAR_LIPOPROTEIN"/>
    <property type="match status" value="1"/>
</dbReference>
<protein>
    <recommendedName>
        <fullName evidence="5">Secreted protein</fullName>
    </recommendedName>
</protein>
<keyword evidence="2" id="KW-0732">Signal</keyword>
<evidence type="ECO:0000313" key="4">
    <source>
        <dbReference type="Proteomes" id="UP000182498"/>
    </source>
</evidence>
<dbReference type="Gene3D" id="2.40.10.10">
    <property type="entry name" value="Trypsin-like serine proteases"/>
    <property type="match status" value="2"/>
</dbReference>
<evidence type="ECO:0000313" key="3">
    <source>
        <dbReference type="EMBL" id="CUU66594.1"/>
    </source>
</evidence>
<feature type="compositionally biased region" description="Polar residues" evidence="1">
    <location>
        <begin position="66"/>
        <end position="84"/>
    </location>
</feature>
<feature type="signal peptide" evidence="2">
    <location>
        <begin position="1"/>
        <end position="24"/>
    </location>
</feature>
<dbReference type="SUPFAM" id="SSF50494">
    <property type="entry name" value="Trypsin-like serine proteases"/>
    <property type="match status" value="1"/>
</dbReference>
<evidence type="ECO:0008006" key="5">
    <source>
        <dbReference type="Google" id="ProtNLM"/>
    </source>
</evidence>
<feature type="compositionally biased region" description="Low complexity" evidence="1">
    <location>
        <begin position="34"/>
        <end position="45"/>
    </location>
</feature>
<name>A0A0X2NM98_9CORY</name>
<feature type="region of interest" description="Disordered" evidence="1">
    <location>
        <begin position="29"/>
        <end position="98"/>
    </location>
</feature>
<dbReference type="AlphaFoldDB" id="A0A0X2NM98"/>
<gene>
    <name evidence="3" type="ORF">CVAR292_01941</name>
</gene>
<accession>A0A0X2NM98</accession>